<name>A0ACC0WMJ2_9STRA</name>
<protein>
    <submittedName>
        <fullName evidence="1">Uncharacterized protein</fullName>
    </submittedName>
</protein>
<comment type="caution">
    <text evidence="1">The sequence shown here is derived from an EMBL/GenBank/DDBJ whole genome shotgun (WGS) entry which is preliminary data.</text>
</comment>
<proteinExistence type="predicted"/>
<evidence type="ECO:0000313" key="1">
    <source>
        <dbReference type="EMBL" id="KAI9920093.1"/>
    </source>
</evidence>
<gene>
    <name evidence="1" type="ORF">PsorP6_015752</name>
</gene>
<organism evidence="1 2">
    <name type="scientific">Peronosclerospora sorghi</name>
    <dbReference type="NCBI Taxonomy" id="230839"/>
    <lineage>
        <taxon>Eukaryota</taxon>
        <taxon>Sar</taxon>
        <taxon>Stramenopiles</taxon>
        <taxon>Oomycota</taxon>
        <taxon>Peronosporomycetes</taxon>
        <taxon>Peronosporales</taxon>
        <taxon>Peronosporaceae</taxon>
        <taxon>Peronosclerospora</taxon>
    </lineage>
</organism>
<reference evidence="1 2" key="1">
    <citation type="journal article" date="2022" name="bioRxiv">
        <title>The genome of the oomycete Peronosclerospora sorghi, a cosmopolitan pathogen of maize and sorghum, is inflated with dispersed pseudogenes.</title>
        <authorList>
            <person name="Fletcher K."/>
            <person name="Martin F."/>
            <person name="Isakeit T."/>
            <person name="Cavanaugh K."/>
            <person name="Magill C."/>
            <person name="Michelmore R."/>
        </authorList>
    </citation>
    <scope>NUCLEOTIDE SEQUENCE [LARGE SCALE GENOMIC DNA]</scope>
    <source>
        <strain evidence="1">P6</strain>
    </source>
</reference>
<dbReference type="EMBL" id="CM047589">
    <property type="protein sequence ID" value="KAI9920093.1"/>
    <property type="molecule type" value="Genomic_DNA"/>
</dbReference>
<keyword evidence="2" id="KW-1185">Reference proteome</keyword>
<accession>A0ACC0WMJ2</accession>
<sequence>MMDTVDPRLKITKRETNPCEASRASARSRSQKNDGGITSARNPRGYQKESIVPVDDDLDPAVVDADKSTDIEIESVNVPPLPETSIPDVAWWDVEYLPKDKRVLLDKFGFIKNKARRENPDVKISYADMKLKFSGTAHVIEHPVKLNLIVKHDATPVAVPLMLTAAERKKIRRQNRADREKEKQDKIALGLLPPPEPKVKLSNMMRVLSEQAVAIRRPLSAA</sequence>
<evidence type="ECO:0000313" key="2">
    <source>
        <dbReference type="Proteomes" id="UP001163321"/>
    </source>
</evidence>
<dbReference type="Proteomes" id="UP001163321">
    <property type="component" value="Chromosome 10"/>
</dbReference>